<protein>
    <submittedName>
        <fullName evidence="1">Uncharacterized protein</fullName>
    </submittedName>
</protein>
<proteinExistence type="predicted"/>
<keyword evidence="2" id="KW-1185">Reference proteome</keyword>
<evidence type="ECO:0000313" key="2">
    <source>
        <dbReference type="Proteomes" id="UP000078561"/>
    </source>
</evidence>
<dbReference type="OrthoDB" id="2108430at2759"/>
<organism evidence="1">
    <name type="scientific">Absidia glauca</name>
    <name type="common">Pin mould</name>
    <dbReference type="NCBI Taxonomy" id="4829"/>
    <lineage>
        <taxon>Eukaryota</taxon>
        <taxon>Fungi</taxon>
        <taxon>Fungi incertae sedis</taxon>
        <taxon>Mucoromycota</taxon>
        <taxon>Mucoromycotina</taxon>
        <taxon>Mucoromycetes</taxon>
        <taxon>Mucorales</taxon>
        <taxon>Cunninghamellaceae</taxon>
        <taxon>Absidia</taxon>
    </lineage>
</organism>
<dbReference type="EMBL" id="LT554760">
    <property type="protein sequence ID" value="SAM07505.1"/>
    <property type="molecule type" value="Genomic_DNA"/>
</dbReference>
<dbReference type="Proteomes" id="UP000078561">
    <property type="component" value="Unassembled WGS sequence"/>
</dbReference>
<dbReference type="InParanoid" id="A0A168RWU9"/>
<evidence type="ECO:0000313" key="1">
    <source>
        <dbReference type="EMBL" id="SAM07505.1"/>
    </source>
</evidence>
<sequence length="296" mass="33460">MIEPALFPLYDAELDTSYLNESLRRLASICDLKSEDAVSAYLEVAKGKWASHTQHTNPLYLIYLPPPSHLIEFYQQKRPLYTANALSALTSLNLVDTEYHWLARSALARLHCLYNRQMDLAYDLYLDILEQRWEIKKGDIIKLAQCCERKSAAMMMDDCKQMMQDKRTPTPTLMTSLLVESAVAFAQTNTSVKESGGTRNVAEKISIVLYGLASIGFHDRQKSFELYPMISQEHTTAMLLFLSTLLISVEKDDYSRVDTIDRHIQSSCRLGSINPEISISDLAAFQAAIQNSEGST</sequence>
<gene>
    <name evidence="1" type="primary">ABSGL_13148.1 scaffold 13659</name>
</gene>
<name>A0A168RWU9_ABSGL</name>
<reference evidence="1" key="1">
    <citation type="submission" date="2016-04" db="EMBL/GenBank/DDBJ databases">
        <authorList>
            <person name="Evans L.H."/>
            <person name="Alamgir A."/>
            <person name="Owens N."/>
            <person name="Weber N.D."/>
            <person name="Virtaneva K."/>
            <person name="Barbian K."/>
            <person name="Babar A."/>
            <person name="Rosenke K."/>
        </authorList>
    </citation>
    <scope>NUCLEOTIDE SEQUENCE [LARGE SCALE GENOMIC DNA]</scope>
    <source>
        <strain evidence="1">CBS 101.48</strain>
    </source>
</reference>
<accession>A0A168RWU9</accession>
<dbReference type="AlphaFoldDB" id="A0A168RWU9"/>